<dbReference type="EMBL" id="UINC01001181">
    <property type="protein sequence ID" value="SUZ73496.1"/>
    <property type="molecule type" value="Genomic_DNA"/>
</dbReference>
<dbReference type="Gene3D" id="3.10.180.10">
    <property type="entry name" value="2,3-Dihydroxybiphenyl 1,2-Dioxygenase, domain 1"/>
    <property type="match status" value="1"/>
</dbReference>
<reference evidence="2" key="1">
    <citation type="submission" date="2018-05" db="EMBL/GenBank/DDBJ databases">
        <authorList>
            <person name="Lanie J.A."/>
            <person name="Ng W.-L."/>
            <person name="Kazmierczak K.M."/>
            <person name="Andrzejewski T.M."/>
            <person name="Davidsen T.M."/>
            <person name="Wayne K.J."/>
            <person name="Tettelin H."/>
            <person name="Glass J.I."/>
            <person name="Rusch D."/>
            <person name="Podicherti R."/>
            <person name="Tsui H.-C.T."/>
            <person name="Winkler M.E."/>
        </authorList>
    </citation>
    <scope>NUCLEOTIDE SEQUENCE</scope>
</reference>
<sequence length="131" mass="14866">MIDRPKHLGLRHVALFTKAFDEMKRFYVDRLGFEVEWEPDADNIYLTSGSDNLALHRGNTGRDADGGRLDHLGLLVRGPGDVDRWAAYFDEHGVAVKDRPRSHRDGARSLYLLDPDGNTIQILYHPPISDL</sequence>
<dbReference type="InterPro" id="IPR029068">
    <property type="entry name" value="Glyas_Bleomycin-R_OHBP_Dase"/>
</dbReference>
<dbReference type="InterPro" id="IPR004360">
    <property type="entry name" value="Glyas_Fos-R_dOase_dom"/>
</dbReference>
<gene>
    <name evidence="2" type="ORF">METZ01_LOCUS26350</name>
</gene>
<dbReference type="PROSITE" id="PS51819">
    <property type="entry name" value="VOC"/>
    <property type="match status" value="1"/>
</dbReference>
<dbReference type="SUPFAM" id="SSF54593">
    <property type="entry name" value="Glyoxalase/Bleomycin resistance protein/Dihydroxybiphenyl dioxygenase"/>
    <property type="match status" value="1"/>
</dbReference>
<feature type="domain" description="VOC" evidence="1">
    <location>
        <begin position="9"/>
        <end position="125"/>
    </location>
</feature>
<dbReference type="InterPro" id="IPR050383">
    <property type="entry name" value="GlyoxalaseI/FosfomycinResist"/>
</dbReference>
<organism evidence="2">
    <name type="scientific">marine metagenome</name>
    <dbReference type="NCBI Taxonomy" id="408172"/>
    <lineage>
        <taxon>unclassified sequences</taxon>
        <taxon>metagenomes</taxon>
        <taxon>ecological metagenomes</taxon>
    </lineage>
</organism>
<name>A0A381Q2C3_9ZZZZ</name>
<evidence type="ECO:0000259" key="1">
    <source>
        <dbReference type="PROSITE" id="PS51819"/>
    </source>
</evidence>
<accession>A0A381Q2C3</accession>
<dbReference type="CDD" id="cd06587">
    <property type="entry name" value="VOC"/>
    <property type="match status" value="1"/>
</dbReference>
<dbReference type="Pfam" id="PF00903">
    <property type="entry name" value="Glyoxalase"/>
    <property type="match status" value="1"/>
</dbReference>
<protein>
    <recommendedName>
        <fullName evidence="1">VOC domain-containing protein</fullName>
    </recommendedName>
</protein>
<evidence type="ECO:0000313" key="2">
    <source>
        <dbReference type="EMBL" id="SUZ73496.1"/>
    </source>
</evidence>
<dbReference type="PANTHER" id="PTHR21366">
    <property type="entry name" value="GLYOXALASE FAMILY PROTEIN"/>
    <property type="match status" value="1"/>
</dbReference>
<proteinExistence type="predicted"/>
<dbReference type="InterPro" id="IPR037523">
    <property type="entry name" value="VOC_core"/>
</dbReference>
<dbReference type="AlphaFoldDB" id="A0A381Q2C3"/>